<dbReference type="InterPro" id="IPR011032">
    <property type="entry name" value="GroES-like_sf"/>
</dbReference>
<dbReference type="OrthoDB" id="2665481at2"/>
<feature type="domain" description="Enoyl reductase (ER)" evidence="3">
    <location>
        <begin position="10"/>
        <end position="318"/>
    </location>
</feature>
<evidence type="ECO:0000313" key="5">
    <source>
        <dbReference type="Proteomes" id="UP000198683"/>
    </source>
</evidence>
<dbReference type="Gene3D" id="3.90.180.10">
    <property type="entry name" value="Medium-chain alcohol dehydrogenases, catalytic domain"/>
    <property type="match status" value="1"/>
</dbReference>
<dbReference type="GO" id="GO:0070402">
    <property type="term" value="F:NADPH binding"/>
    <property type="evidence" value="ECO:0007669"/>
    <property type="project" value="TreeGrafter"/>
</dbReference>
<dbReference type="STRING" id="683260.SAMN05421874_10712"/>
<evidence type="ECO:0000259" key="3">
    <source>
        <dbReference type="SMART" id="SM00829"/>
    </source>
</evidence>
<organism evidence="4 5">
    <name type="scientific">Nonomuraea maritima</name>
    <dbReference type="NCBI Taxonomy" id="683260"/>
    <lineage>
        <taxon>Bacteria</taxon>
        <taxon>Bacillati</taxon>
        <taxon>Actinomycetota</taxon>
        <taxon>Actinomycetes</taxon>
        <taxon>Streptosporangiales</taxon>
        <taxon>Streptosporangiaceae</taxon>
        <taxon>Nonomuraea</taxon>
    </lineage>
</organism>
<dbReference type="Proteomes" id="UP000198683">
    <property type="component" value="Unassembled WGS sequence"/>
</dbReference>
<protein>
    <submittedName>
        <fullName evidence="4">NADPH:quinone reductase</fullName>
    </submittedName>
</protein>
<dbReference type="InterPro" id="IPR036291">
    <property type="entry name" value="NAD(P)-bd_dom_sf"/>
</dbReference>
<dbReference type="SUPFAM" id="SSF51735">
    <property type="entry name" value="NAD(P)-binding Rossmann-fold domains"/>
    <property type="match status" value="1"/>
</dbReference>
<dbReference type="Pfam" id="PF13602">
    <property type="entry name" value="ADH_zinc_N_2"/>
    <property type="match status" value="1"/>
</dbReference>
<gene>
    <name evidence="4" type="ORF">SAMN05421874_10712</name>
</gene>
<dbReference type="SMART" id="SM00829">
    <property type="entry name" value="PKS_ER"/>
    <property type="match status" value="1"/>
</dbReference>
<dbReference type="Pfam" id="PF08240">
    <property type="entry name" value="ADH_N"/>
    <property type="match status" value="1"/>
</dbReference>
<dbReference type="InterPro" id="IPR013154">
    <property type="entry name" value="ADH-like_N"/>
</dbReference>
<evidence type="ECO:0000313" key="4">
    <source>
        <dbReference type="EMBL" id="SDK34316.1"/>
    </source>
</evidence>
<keyword evidence="5" id="KW-1185">Reference proteome</keyword>
<dbReference type="SUPFAM" id="SSF50129">
    <property type="entry name" value="GroES-like"/>
    <property type="match status" value="1"/>
</dbReference>
<keyword evidence="2" id="KW-0560">Oxidoreductase</keyword>
<dbReference type="EMBL" id="FNFB01000007">
    <property type="protein sequence ID" value="SDK34316.1"/>
    <property type="molecule type" value="Genomic_DNA"/>
</dbReference>
<evidence type="ECO:0000256" key="2">
    <source>
        <dbReference type="ARBA" id="ARBA00023002"/>
    </source>
</evidence>
<dbReference type="GO" id="GO:0016651">
    <property type="term" value="F:oxidoreductase activity, acting on NAD(P)H"/>
    <property type="evidence" value="ECO:0007669"/>
    <property type="project" value="TreeGrafter"/>
</dbReference>
<accession>A0A1G9B411</accession>
<dbReference type="PANTHER" id="PTHR48106">
    <property type="entry name" value="QUINONE OXIDOREDUCTASE PIG3-RELATED"/>
    <property type="match status" value="1"/>
</dbReference>
<sequence length="320" mass="32711">MQAIGLYEFGGPEVLQVVDVPEPHAGPGEVRVRVRAAAVNPADTLLRNGGNSWVLSDVPGPYVPGMDIAGVIDEIGPGTETELSLGEAVMAMVIPIGTAAGAYAEHIVLPAGWVVPAPAGMDHVAASTLPMNGLTALLALDQLALAPGSVLAVIGAAGALGGYLVEMGTHAGLTVVADAAPADEDLVRRLGAADIVARGSGVAQRLRARYPDGVNALADAALVGQSLVDAIRDGGQFVRVREASEIPGGHDIDTGGRVKLLAPFVPDYAGRTDKLHQIREYAEAGVITPRVAATLPAAEAAQAHRRLEAGGVRGRIVLTF</sequence>
<proteinExistence type="predicted"/>
<dbReference type="Gene3D" id="3.40.50.720">
    <property type="entry name" value="NAD(P)-binding Rossmann-like Domain"/>
    <property type="match status" value="1"/>
</dbReference>
<reference evidence="4 5" key="1">
    <citation type="submission" date="2016-10" db="EMBL/GenBank/DDBJ databases">
        <authorList>
            <person name="de Groot N.N."/>
        </authorList>
    </citation>
    <scope>NUCLEOTIDE SEQUENCE [LARGE SCALE GENOMIC DNA]</scope>
    <source>
        <strain evidence="4 5">CGMCC 4.5681</strain>
    </source>
</reference>
<evidence type="ECO:0000256" key="1">
    <source>
        <dbReference type="ARBA" id="ARBA00022857"/>
    </source>
</evidence>
<keyword evidence="1" id="KW-0521">NADP</keyword>
<dbReference type="InterPro" id="IPR020843">
    <property type="entry name" value="ER"/>
</dbReference>
<name>A0A1G9B411_9ACTN</name>
<dbReference type="AlphaFoldDB" id="A0A1G9B411"/>